<name>A0ACC2WUY1_9TREE</name>
<accession>A0ACC2WUY1</accession>
<dbReference type="Proteomes" id="UP001243375">
    <property type="component" value="Unassembled WGS sequence"/>
</dbReference>
<gene>
    <name evidence="1" type="ORF">QFC22_005174</name>
</gene>
<sequence>MSLTQQIGNVNINETRHMPPPVSGNGSVNDIYRWLADGGSALRVKKANQRDWMSVFAKASSEGNKIAMRQAAGRVVGFDVPERGGYAAHYRNLSSLGALYFDNGMYQDAYQIHIDIAQFCQDIDDMQPTPDSLGQTGDSPPASSMKPQSTTDQELELHQSGDVNDSDECNRSNQLDKQPSDRDVAESAPTRSGRQLLSHIEYGYSDSHDDFAATREVESPKAVVNPLKATKSRPAAQRSVKKQYAAIAARKGTKPAWEEAVEEEPDSMLDMDEVFVIQGAAFTNEDRLLFSPKVSQIAKRP</sequence>
<evidence type="ECO:0000313" key="2">
    <source>
        <dbReference type="Proteomes" id="UP001243375"/>
    </source>
</evidence>
<organism evidence="1 2">
    <name type="scientific">Naganishia vaughanmartiniae</name>
    <dbReference type="NCBI Taxonomy" id="1424756"/>
    <lineage>
        <taxon>Eukaryota</taxon>
        <taxon>Fungi</taxon>
        <taxon>Dikarya</taxon>
        <taxon>Basidiomycota</taxon>
        <taxon>Agaricomycotina</taxon>
        <taxon>Tremellomycetes</taxon>
        <taxon>Filobasidiales</taxon>
        <taxon>Filobasidiaceae</taxon>
        <taxon>Naganishia</taxon>
    </lineage>
</organism>
<comment type="caution">
    <text evidence="1">The sequence shown here is derived from an EMBL/GenBank/DDBJ whole genome shotgun (WGS) entry which is preliminary data.</text>
</comment>
<proteinExistence type="predicted"/>
<protein>
    <submittedName>
        <fullName evidence="1">Uncharacterized protein</fullName>
    </submittedName>
</protein>
<reference evidence="1" key="1">
    <citation type="submission" date="2023-04" db="EMBL/GenBank/DDBJ databases">
        <title>Draft Genome sequencing of Naganishia species isolated from polar environments using Oxford Nanopore Technology.</title>
        <authorList>
            <person name="Leo P."/>
            <person name="Venkateswaran K."/>
        </authorList>
    </citation>
    <scope>NUCLEOTIDE SEQUENCE</scope>
    <source>
        <strain evidence="1">MNA-CCFEE 5425</strain>
    </source>
</reference>
<keyword evidence="2" id="KW-1185">Reference proteome</keyword>
<evidence type="ECO:0000313" key="1">
    <source>
        <dbReference type="EMBL" id="KAJ9115417.1"/>
    </source>
</evidence>
<dbReference type="EMBL" id="JASBWU010000016">
    <property type="protein sequence ID" value="KAJ9115417.1"/>
    <property type="molecule type" value="Genomic_DNA"/>
</dbReference>